<comment type="caution">
    <text evidence="3">The sequence shown here is derived from an EMBL/GenBank/DDBJ whole genome shotgun (WGS) entry which is preliminary data.</text>
</comment>
<feature type="domain" description="ER-bound oxygenase mpaB/mpaB'/Rubber oxygenase catalytic" evidence="2">
    <location>
        <begin position="120"/>
        <end position="354"/>
    </location>
</feature>
<keyword evidence="1" id="KW-0812">Transmembrane</keyword>
<protein>
    <submittedName>
        <fullName evidence="3">Tat pathway signal sequence</fullName>
    </submittedName>
</protein>
<name>A0ABR2US94_9PEZI</name>
<keyword evidence="4" id="KW-1185">Reference proteome</keyword>
<gene>
    <name evidence="3" type="ORF">SUNI508_08686</name>
</gene>
<evidence type="ECO:0000259" key="2">
    <source>
        <dbReference type="Pfam" id="PF09995"/>
    </source>
</evidence>
<sequence length="495" mass="56011">MGLFTQDPEMLDLYGYKFRWGPLHQSPEELKHLIFTYDTSASEALEALDKLVPLTTVSLQSNSNEETVKAKEVKKHRDLYKLVQEHAKADGKVRRLWEEVNAIPEWVDWEQIERGQKVFWRYGGSTITSLTFLSLLGGMGSGRTVETLDRTGGFGAQVVRQRLLETTQHTLGVHKDLDSIKPGGAGFESSVRVRLLHALVRQRILKLAKEKPDYYDTEEYGVPISDLDCIGTIATFSVTTVWLGLPRQGIFLRQQEIVDYLALWRYVSYLMGTPHDWLATPGTAKHMMESLLVSEIKPTKKSGTLANNIITGLEGQPPTYATRGFLNATAYWLNGSELCRELNIEKPTLYDTMLVVGQCLFFMITGYMNRMIPSWDERNIELVRKVLYNILVHKKELGALGYETKFNFKWIPNLQNITTPLGSPISVEAKKLGAFRHSGIQRTALITLVYTGIVLALTAWAGFHIISSLLPIGFRYLRWEGLAAPVWSLIRDVKG</sequence>
<proteinExistence type="predicted"/>
<organism evidence="3 4">
    <name type="scientific">Seiridium unicorne</name>
    <dbReference type="NCBI Taxonomy" id="138068"/>
    <lineage>
        <taxon>Eukaryota</taxon>
        <taxon>Fungi</taxon>
        <taxon>Dikarya</taxon>
        <taxon>Ascomycota</taxon>
        <taxon>Pezizomycotina</taxon>
        <taxon>Sordariomycetes</taxon>
        <taxon>Xylariomycetidae</taxon>
        <taxon>Amphisphaeriales</taxon>
        <taxon>Sporocadaceae</taxon>
        <taxon>Seiridium</taxon>
    </lineage>
</organism>
<keyword evidence="1" id="KW-1133">Transmembrane helix</keyword>
<evidence type="ECO:0000313" key="4">
    <source>
        <dbReference type="Proteomes" id="UP001408356"/>
    </source>
</evidence>
<dbReference type="Pfam" id="PF09995">
    <property type="entry name" value="MPAB_Lcp_cat"/>
    <property type="match status" value="1"/>
</dbReference>
<accession>A0ABR2US94</accession>
<evidence type="ECO:0000256" key="1">
    <source>
        <dbReference type="SAM" id="Phobius"/>
    </source>
</evidence>
<dbReference type="PANTHER" id="PTHR37539:SF1">
    <property type="entry name" value="ER-BOUND OXYGENASE MPAB_MPAB'_RUBBER OXYGENASE CATALYTIC DOMAIN-CONTAINING PROTEIN"/>
    <property type="match status" value="1"/>
</dbReference>
<feature type="transmembrane region" description="Helical" evidence="1">
    <location>
        <begin position="445"/>
        <end position="466"/>
    </location>
</feature>
<evidence type="ECO:0000313" key="3">
    <source>
        <dbReference type="EMBL" id="KAK9417535.1"/>
    </source>
</evidence>
<keyword evidence="1" id="KW-0472">Membrane</keyword>
<dbReference type="PANTHER" id="PTHR37539">
    <property type="entry name" value="SECRETED PROTEIN-RELATED"/>
    <property type="match status" value="1"/>
</dbReference>
<dbReference type="EMBL" id="JARVKF010000397">
    <property type="protein sequence ID" value="KAK9417535.1"/>
    <property type="molecule type" value="Genomic_DNA"/>
</dbReference>
<reference evidence="3 4" key="1">
    <citation type="journal article" date="2024" name="J. Plant Pathol.">
        <title>Sequence and assembly of the genome of Seiridium unicorne, isolate CBS 538.82, causal agent of cypress canker disease.</title>
        <authorList>
            <person name="Scali E."/>
            <person name="Rocca G.D."/>
            <person name="Danti R."/>
            <person name="Garbelotto M."/>
            <person name="Barberini S."/>
            <person name="Baroncelli R."/>
            <person name="Emiliani G."/>
        </authorList>
    </citation>
    <scope>NUCLEOTIDE SEQUENCE [LARGE SCALE GENOMIC DNA]</scope>
    <source>
        <strain evidence="3 4">BM-138-508</strain>
    </source>
</reference>
<dbReference type="InterPro" id="IPR037473">
    <property type="entry name" value="Lcp-like"/>
</dbReference>
<dbReference type="Proteomes" id="UP001408356">
    <property type="component" value="Unassembled WGS sequence"/>
</dbReference>
<dbReference type="InterPro" id="IPR018713">
    <property type="entry name" value="MPAB/Lcp_cat_dom"/>
</dbReference>